<dbReference type="InterPro" id="IPR005225">
    <property type="entry name" value="Small_GTP-bd"/>
</dbReference>
<dbReference type="SUPFAM" id="SSF52540">
    <property type="entry name" value="P-loop containing nucleoside triphosphate hydrolases"/>
    <property type="match status" value="1"/>
</dbReference>
<feature type="binding site" evidence="3">
    <location>
        <begin position="30"/>
        <end position="37"/>
    </location>
    <ligand>
        <name>GTP</name>
        <dbReference type="ChEBI" id="CHEBI:37565"/>
    </ligand>
</feature>
<dbReference type="GO" id="GO:0046872">
    <property type="term" value="F:metal ion binding"/>
    <property type="evidence" value="ECO:0007669"/>
    <property type="project" value="UniProtKB-KW"/>
</dbReference>
<reference evidence="7" key="1">
    <citation type="submission" date="2013-10" db="EMBL/GenBank/DDBJ databases">
        <title>Genome sequencing of Onchocerca volvulus.</title>
        <authorList>
            <person name="Cotton J."/>
            <person name="Tsai J."/>
            <person name="Stanley E."/>
            <person name="Tracey A."/>
            <person name="Holroyd N."/>
            <person name="Lustigman S."/>
            <person name="Berriman M."/>
        </authorList>
    </citation>
    <scope>NUCLEOTIDE SEQUENCE</scope>
</reference>
<feature type="binding site" evidence="3">
    <location>
        <position position="76"/>
    </location>
    <ligand>
        <name>GTP</name>
        <dbReference type="ChEBI" id="CHEBI:37565"/>
    </ligand>
</feature>
<feature type="binding site" evidence="4">
    <location>
        <position position="54"/>
    </location>
    <ligand>
        <name>Mg(2+)</name>
        <dbReference type="ChEBI" id="CHEBI:18420"/>
    </ligand>
</feature>
<feature type="region of interest" description="Disordered" evidence="5">
    <location>
        <begin position="214"/>
        <end position="243"/>
    </location>
</feature>
<keyword evidence="7" id="KW-1185">Reference proteome</keyword>
<dbReference type="GO" id="GO:0005525">
    <property type="term" value="F:GTP binding"/>
    <property type="evidence" value="ECO:0007669"/>
    <property type="project" value="UniProtKB-KW"/>
</dbReference>
<evidence type="ECO:0000256" key="4">
    <source>
        <dbReference type="PIRSR" id="PIRSR606689-2"/>
    </source>
</evidence>
<organism evidence="6 7">
    <name type="scientific">Onchocerca volvulus</name>
    <dbReference type="NCBI Taxonomy" id="6282"/>
    <lineage>
        <taxon>Eukaryota</taxon>
        <taxon>Metazoa</taxon>
        <taxon>Ecdysozoa</taxon>
        <taxon>Nematoda</taxon>
        <taxon>Chromadorea</taxon>
        <taxon>Rhabditida</taxon>
        <taxon>Spirurina</taxon>
        <taxon>Spiruromorpha</taxon>
        <taxon>Filarioidea</taxon>
        <taxon>Onchocercidae</taxon>
        <taxon>Onchocerca</taxon>
    </lineage>
</organism>
<keyword evidence="4" id="KW-0460">Magnesium</keyword>
<evidence type="ECO:0000313" key="7">
    <source>
        <dbReference type="Proteomes" id="UP000024404"/>
    </source>
</evidence>
<evidence type="ECO:0000313" key="6">
    <source>
        <dbReference type="EnsemblMetazoa" id="OVOC1442.1"/>
    </source>
</evidence>
<dbReference type="Pfam" id="PF00025">
    <property type="entry name" value="Arf"/>
    <property type="match status" value="1"/>
</dbReference>
<dbReference type="GO" id="GO:0060170">
    <property type="term" value="C:ciliary membrane"/>
    <property type="evidence" value="ECO:0007669"/>
    <property type="project" value="TreeGrafter"/>
</dbReference>
<evidence type="ECO:0000256" key="3">
    <source>
        <dbReference type="PIRSR" id="PIRSR606689-1"/>
    </source>
</evidence>
<dbReference type="InterPro" id="IPR006689">
    <property type="entry name" value="Small_GTPase_ARF/SAR"/>
</dbReference>
<name>A0A8R1TN89_ONCVO</name>
<dbReference type="InterPro" id="IPR027417">
    <property type="entry name" value="P-loop_NTPase"/>
</dbReference>
<feature type="compositionally biased region" description="Polar residues" evidence="5">
    <location>
        <begin position="333"/>
        <end position="343"/>
    </location>
</feature>
<evidence type="ECO:0008006" key="8">
    <source>
        <dbReference type="Google" id="ProtNLM"/>
    </source>
</evidence>
<keyword evidence="2 3" id="KW-0342">GTP-binding</keyword>
<dbReference type="Proteomes" id="UP000024404">
    <property type="component" value="Unassembled WGS sequence"/>
</dbReference>
<evidence type="ECO:0000256" key="2">
    <source>
        <dbReference type="ARBA" id="ARBA00023134"/>
    </source>
</evidence>
<reference evidence="6" key="2">
    <citation type="submission" date="2022-06" db="UniProtKB">
        <authorList>
            <consortium name="EnsemblMetazoa"/>
        </authorList>
    </citation>
    <scope>IDENTIFICATION</scope>
</reference>
<keyword evidence="4" id="KW-0479">Metal-binding</keyword>
<protein>
    <recommendedName>
        <fullName evidence="8">ADP-ribosylation factor-like protein 13B</fullName>
    </recommendedName>
</protein>
<dbReference type="PROSITE" id="PS51417">
    <property type="entry name" value="ARF"/>
    <property type="match status" value="1"/>
</dbReference>
<dbReference type="GO" id="GO:0097730">
    <property type="term" value="C:non-motile cilium"/>
    <property type="evidence" value="ECO:0007669"/>
    <property type="project" value="TreeGrafter"/>
</dbReference>
<dbReference type="InterPro" id="IPR051995">
    <property type="entry name" value="Ciliary_GTPase"/>
</dbReference>
<evidence type="ECO:0000256" key="5">
    <source>
        <dbReference type="SAM" id="MobiDB-lite"/>
    </source>
</evidence>
<dbReference type="PRINTS" id="PR00328">
    <property type="entry name" value="SAR1GTPBP"/>
</dbReference>
<dbReference type="AlphaFoldDB" id="A0A8R1TN89"/>
<dbReference type="GO" id="GO:0003924">
    <property type="term" value="F:GTPase activity"/>
    <property type="evidence" value="ECO:0007669"/>
    <property type="project" value="InterPro"/>
</dbReference>
<accession>A0A8R1TN89</accession>
<feature type="binding site" evidence="3">
    <location>
        <begin position="132"/>
        <end position="135"/>
    </location>
    <ligand>
        <name>GTP</name>
        <dbReference type="ChEBI" id="CHEBI:37565"/>
    </ligand>
</feature>
<dbReference type="PANTHER" id="PTHR46090">
    <property type="entry name" value="ADP-RIBOSYLATION FACTOR-LIKE PROTEIN 13B"/>
    <property type="match status" value="1"/>
</dbReference>
<dbReference type="SMART" id="SM00177">
    <property type="entry name" value="ARF"/>
    <property type="match status" value="1"/>
</dbReference>
<feature type="region of interest" description="Disordered" evidence="5">
    <location>
        <begin position="330"/>
        <end position="352"/>
    </location>
</feature>
<dbReference type="Gene3D" id="3.40.50.300">
    <property type="entry name" value="P-loop containing nucleotide triphosphate hydrolases"/>
    <property type="match status" value="1"/>
</dbReference>
<evidence type="ECO:0000256" key="1">
    <source>
        <dbReference type="ARBA" id="ARBA00022741"/>
    </source>
</evidence>
<feature type="binding site" evidence="4">
    <location>
        <position position="37"/>
    </location>
    <ligand>
        <name>Mg(2+)</name>
        <dbReference type="ChEBI" id="CHEBI:18420"/>
    </ligand>
</feature>
<dbReference type="SMART" id="SM00178">
    <property type="entry name" value="SAR"/>
    <property type="match status" value="1"/>
</dbReference>
<sequence length="384" mass="44005">MGNCVGGFKKHTKKLQHHKKVRKIRICILGLDGAGKSTAICALASGELNDVLPTNGFTLKEFRYRKAEIIAYDLGGGDRIRSIWKNYYPEVFAVIYVIDGSERDRIEESGQLLKNVLSDEDLHNKPFLVILNKKDQERCIDEIQLTDRFDLHRLANQYQTQIRIEICQSNAGSGKMIDSTLKDGFEWLLEQIYNNYEVLGKRVDEALQKFKRRQNEERMRRKHHLAATVSSSTSEDKTSEAGTAEVVELTEQQMNENEFTNHSTVMPSTKSNVNQINNLEIRNEPRKQRRYLRNMIDPASDFSPASTDTGKMKYPQIFEVKRLFEDLKESKKTSGQMDGTLDTNGDLHSRSKPARISQIVPLTVIPKQQSKRAVQPLRTRTESI</sequence>
<dbReference type="GO" id="GO:1905515">
    <property type="term" value="P:non-motile cilium assembly"/>
    <property type="evidence" value="ECO:0007669"/>
    <property type="project" value="TreeGrafter"/>
</dbReference>
<dbReference type="PANTHER" id="PTHR46090:SF2">
    <property type="entry name" value="ADP-RIBOSYLATION FACTOR-LIKE PROTEIN 13B"/>
    <property type="match status" value="1"/>
</dbReference>
<dbReference type="GO" id="GO:0097500">
    <property type="term" value="P:receptor localization to non-motile cilium"/>
    <property type="evidence" value="ECO:0007669"/>
    <property type="project" value="TreeGrafter"/>
</dbReference>
<proteinExistence type="predicted"/>
<dbReference type="EnsemblMetazoa" id="OVOC1442.1">
    <property type="protein sequence ID" value="OVOC1442.1"/>
    <property type="gene ID" value="WBGene00238251"/>
</dbReference>
<dbReference type="NCBIfam" id="TIGR00231">
    <property type="entry name" value="small_GTP"/>
    <property type="match status" value="1"/>
</dbReference>
<dbReference type="EMBL" id="CMVM020000042">
    <property type="status" value="NOT_ANNOTATED_CDS"/>
    <property type="molecule type" value="Genomic_DNA"/>
</dbReference>
<keyword evidence="1 3" id="KW-0547">Nucleotide-binding</keyword>
<dbReference type="CDD" id="cd00878">
    <property type="entry name" value="Arf_Arl"/>
    <property type="match status" value="1"/>
</dbReference>